<dbReference type="EMBL" id="SIRS01000002">
    <property type="protein sequence ID" value="TBN17809.1"/>
    <property type="molecule type" value="Genomic_DNA"/>
</dbReference>
<dbReference type="AlphaFoldDB" id="A0A4Q9FUR0"/>
<dbReference type="InterPro" id="IPR001387">
    <property type="entry name" value="Cro/C1-type_HTH"/>
</dbReference>
<dbReference type="InterPro" id="IPR010982">
    <property type="entry name" value="Lambda_DNA-bd_dom_sf"/>
</dbReference>
<dbReference type="GO" id="GO:0003677">
    <property type="term" value="F:DNA binding"/>
    <property type="evidence" value="ECO:0007669"/>
    <property type="project" value="InterPro"/>
</dbReference>
<dbReference type="Gene3D" id="1.10.260.40">
    <property type="entry name" value="lambda repressor-like DNA-binding domains"/>
    <property type="match status" value="1"/>
</dbReference>
<keyword evidence="3" id="KW-1185">Reference proteome</keyword>
<dbReference type="PROSITE" id="PS50943">
    <property type="entry name" value="HTH_CROC1"/>
    <property type="match status" value="1"/>
</dbReference>
<feature type="domain" description="HTH cro/C1-type" evidence="1">
    <location>
        <begin position="16"/>
        <end position="59"/>
    </location>
</feature>
<dbReference type="SUPFAM" id="SSF47413">
    <property type="entry name" value="lambda repressor-like DNA-binding domains"/>
    <property type="match status" value="1"/>
</dbReference>
<accession>A0A4Q9FUR0</accession>
<comment type="caution">
    <text evidence="2">The sequence shown here is derived from an EMBL/GenBank/DDBJ whole genome shotgun (WGS) entry which is preliminary data.</text>
</comment>
<organism evidence="2 3">
    <name type="scientific">Hyunsoonleella pacifica</name>
    <dbReference type="NCBI Taxonomy" id="1080224"/>
    <lineage>
        <taxon>Bacteria</taxon>
        <taxon>Pseudomonadati</taxon>
        <taxon>Bacteroidota</taxon>
        <taxon>Flavobacteriia</taxon>
        <taxon>Flavobacteriales</taxon>
        <taxon>Flavobacteriaceae</taxon>
    </lineage>
</organism>
<evidence type="ECO:0000313" key="3">
    <source>
        <dbReference type="Proteomes" id="UP000292372"/>
    </source>
</evidence>
<dbReference type="Proteomes" id="UP000292372">
    <property type="component" value="Unassembled WGS sequence"/>
</dbReference>
<evidence type="ECO:0000259" key="1">
    <source>
        <dbReference type="PROSITE" id="PS50943"/>
    </source>
</evidence>
<protein>
    <submittedName>
        <fullName evidence="2">Helix-turn-helix domain-containing protein</fullName>
    </submittedName>
</protein>
<name>A0A4Q9FUR0_9FLAO</name>
<reference evidence="2 3" key="1">
    <citation type="journal article" date="2015" name="Int. J. Syst. Evol. Microbiol.">
        <title>Hyunsoonleella pacifica sp. nov., isolated from seawater of South Pacific Gyre.</title>
        <authorList>
            <person name="Gao X."/>
            <person name="Zhang Z."/>
            <person name="Dai X."/>
            <person name="Zhang X.H."/>
        </authorList>
    </citation>
    <scope>NUCLEOTIDE SEQUENCE [LARGE SCALE GENOMIC DNA]</scope>
    <source>
        <strain evidence="2 3">SW033</strain>
    </source>
</reference>
<gene>
    <name evidence="2" type="ORF">EYD46_05720</name>
</gene>
<dbReference type="OrthoDB" id="1123008at2"/>
<evidence type="ECO:0000313" key="2">
    <source>
        <dbReference type="EMBL" id="TBN17809.1"/>
    </source>
</evidence>
<dbReference type="Pfam" id="PF13443">
    <property type="entry name" value="HTH_26"/>
    <property type="match status" value="1"/>
</dbReference>
<sequence>MTELGLFLSRKSVNRSDVSRKTGISKTRLSELANNQRTKLRADELYLIALAIDVDPCEVFKQVCKDLKLKEEN</sequence>
<dbReference type="RefSeq" id="WP_130936099.1">
    <property type="nucleotide sequence ID" value="NZ_BMEE01000001.1"/>
</dbReference>
<proteinExistence type="predicted"/>